<organism evidence="1 2">
    <name type="scientific">Pseudoxanthobacter soli DSM 19599</name>
    <dbReference type="NCBI Taxonomy" id="1123029"/>
    <lineage>
        <taxon>Bacteria</taxon>
        <taxon>Pseudomonadati</taxon>
        <taxon>Pseudomonadota</taxon>
        <taxon>Alphaproteobacteria</taxon>
        <taxon>Hyphomicrobiales</taxon>
        <taxon>Segnochrobactraceae</taxon>
        <taxon>Pseudoxanthobacter</taxon>
    </lineage>
</organism>
<name>A0A1M7ZQ77_9HYPH</name>
<dbReference type="CDD" id="cd02883">
    <property type="entry name" value="NUDIX_Hydrolase"/>
    <property type="match status" value="1"/>
</dbReference>
<protein>
    <recommendedName>
        <fullName evidence="3">NUDIX domain-containing protein</fullName>
    </recommendedName>
</protein>
<keyword evidence="2" id="KW-1185">Reference proteome</keyword>
<dbReference type="Proteomes" id="UP000186406">
    <property type="component" value="Unassembled WGS sequence"/>
</dbReference>
<dbReference type="Gene3D" id="3.90.79.10">
    <property type="entry name" value="Nucleoside Triphosphate Pyrophosphohydrolase"/>
    <property type="match status" value="1"/>
</dbReference>
<dbReference type="RefSeq" id="WP_073631523.1">
    <property type="nucleotide sequence ID" value="NZ_FRXO01000010.1"/>
</dbReference>
<accession>A0A1M7ZQ77</accession>
<dbReference type="SUPFAM" id="SSF55811">
    <property type="entry name" value="Nudix"/>
    <property type="match status" value="1"/>
</dbReference>
<reference evidence="1 2" key="1">
    <citation type="submission" date="2016-12" db="EMBL/GenBank/DDBJ databases">
        <authorList>
            <person name="Song W.-J."/>
            <person name="Kurnit D.M."/>
        </authorList>
    </citation>
    <scope>NUCLEOTIDE SEQUENCE [LARGE SCALE GENOMIC DNA]</scope>
    <source>
        <strain evidence="1 2">DSM 19599</strain>
    </source>
</reference>
<sequence length="253" mass="26025">MSGGDAMSGLRNDGAGTAGQARVIGEVSAVEIGLGPGLPAFATARRAEIEAHWQARLAANPALFNGAVLGFERVSVAGGRLSAVARRMDFATLLALLDWRPAGVDLFNLFGAAAILSSDGRLVLGRMNGWTANPGHVKFVGGTPDDSDVTADGRVDLVGSIARECAEETGLDAADAVGAPSFLVVADGPLVGLVGVLRFPWNAADLVGRIERFIAADPNAEIEAVVALSRVSDAAGLDIPCYNRVALDALLPR</sequence>
<evidence type="ECO:0008006" key="3">
    <source>
        <dbReference type="Google" id="ProtNLM"/>
    </source>
</evidence>
<dbReference type="InterPro" id="IPR015797">
    <property type="entry name" value="NUDIX_hydrolase-like_dom_sf"/>
</dbReference>
<dbReference type="STRING" id="1123029.SAMN02745172_03734"/>
<evidence type="ECO:0000313" key="1">
    <source>
        <dbReference type="EMBL" id="SHO67070.1"/>
    </source>
</evidence>
<dbReference type="OrthoDB" id="9806849at2"/>
<dbReference type="EMBL" id="FRXO01000010">
    <property type="protein sequence ID" value="SHO67070.1"/>
    <property type="molecule type" value="Genomic_DNA"/>
</dbReference>
<dbReference type="AlphaFoldDB" id="A0A1M7ZQ77"/>
<evidence type="ECO:0000313" key="2">
    <source>
        <dbReference type="Proteomes" id="UP000186406"/>
    </source>
</evidence>
<gene>
    <name evidence="1" type="ORF">SAMN02745172_03734</name>
</gene>
<proteinExistence type="predicted"/>